<dbReference type="Gene3D" id="1.10.260.40">
    <property type="entry name" value="lambda repressor-like DNA-binding domains"/>
    <property type="match status" value="1"/>
</dbReference>
<dbReference type="AlphaFoldDB" id="A0ABD7WU08"/>
<organism evidence="2 3">
    <name type="scientific">Priestia aryabhattai</name>
    <name type="common">Bacillus aryabhattai</name>
    <dbReference type="NCBI Taxonomy" id="412384"/>
    <lineage>
        <taxon>Bacteria</taxon>
        <taxon>Bacillati</taxon>
        <taxon>Bacillota</taxon>
        <taxon>Bacilli</taxon>
        <taxon>Bacillales</taxon>
        <taxon>Bacillaceae</taxon>
        <taxon>Priestia</taxon>
    </lineage>
</organism>
<gene>
    <name evidence="2" type="ORF">PWO00_23720</name>
</gene>
<dbReference type="SUPFAM" id="SSF47413">
    <property type="entry name" value="lambda repressor-like DNA-binding domains"/>
    <property type="match status" value="1"/>
</dbReference>
<evidence type="ECO:0000313" key="2">
    <source>
        <dbReference type="EMBL" id="WEA43805.1"/>
    </source>
</evidence>
<dbReference type="Pfam" id="PF01381">
    <property type="entry name" value="HTH_3"/>
    <property type="match status" value="1"/>
</dbReference>
<dbReference type="EMBL" id="CP118718">
    <property type="protein sequence ID" value="WEA43805.1"/>
    <property type="molecule type" value="Genomic_DNA"/>
</dbReference>
<dbReference type="CDD" id="cd00093">
    <property type="entry name" value="HTH_XRE"/>
    <property type="match status" value="1"/>
</dbReference>
<feature type="domain" description="HTH cro/C1-type" evidence="1">
    <location>
        <begin position="7"/>
        <end position="63"/>
    </location>
</feature>
<evidence type="ECO:0000313" key="3">
    <source>
        <dbReference type="Proteomes" id="UP001220217"/>
    </source>
</evidence>
<dbReference type="SMART" id="SM00530">
    <property type="entry name" value="HTH_XRE"/>
    <property type="match status" value="1"/>
</dbReference>
<dbReference type="InterPro" id="IPR010982">
    <property type="entry name" value="Lambda_DNA-bd_dom_sf"/>
</dbReference>
<name>A0ABD7WU08_PRIAR</name>
<dbReference type="PROSITE" id="PS50943">
    <property type="entry name" value="HTH_CROC1"/>
    <property type="match status" value="1"/>
</dbReference>
<accession>A0ABD7WU08</accession>
<sequence>MLLRLKLKDLYEERGLTQKKVSEATGIRASTLSGLANNLRTSWDVEILERLMVYFELNDIRQMIEFEPPQNVNDYIQKFDKKDKK</sequence>
<proteinExistence type="predicted"/>
<reference evidence="2 3" key="1">
    <citation type="submission" date="2023-02" db="EMBL/GenBank/DDBJ databases">
        <title>Complete genome sequence of Priestia aryabhattai G5MAi6, a methanol-tolerant strain isolated from tap water in Hong Kong.</title>
        <authorList>
            <person name="Leung K.M."/>
            <person name="Lai G.K.K."/>
            <person name="Griffin S.D.J."/>
        </authorList>
    </citation>
    <scope>NUCLEOTIDE SEQUENCE [LARGE SCALE GENOMIC DNA]</scope>
    <source>
        <strain evidence="2 3">G5MAi6</strain>
    </source>
</reference>
<dbReference type="InterPro" id="IPR001387">
    <property type="entry name" value="Cro/C1-type_HTH"/>
</dbReference>
<dbReference type="RefSeq" id="WP_275036516.1">
    <property type="nucleotide sequence ID" value="NZ_CP118718.1"/>
</dbReference>
<dbReference type="Proteomes" id="UP001220217">
    <property type="component" value="Chromosome"/>
</dbReference>
<protein>
    <submittedName>
        <fullName evidence="2">Helix-turn-helix transcriptional regulator</fullName>
    </submittedName>
</protein>
<evidence type="ECO:0000259" key="1">
    <source>
        <dbReference type="PROSITE" id="PS50943"/>
    </source>
</evidence>